<dbReference type="CDD" id="cd06170">
    <property type="entry name" value="LuxR_C_like"/>
    <property type="match status" value="1"/>
</dbReference>
<evidence type="ECO:0000259" key="2">
    <source>
        <dbReference type="PROSITE" id="PS50043"/>
    </source>
</evidence>
<sequence length="240" mass="26778">MRDDFIEKCLFESSRPAWRKSSLVLFVGSPLVFNEWILRVAVAESEDLEVRRHDDLTSADPVRLASEAVLRLVVVEESHTDELAQLMADARSPAGSVQWVLAYRDLVPAREVLEQRLHGGPLQEVRLLPMNVPIGVWASMFRLMLWGDFFVPSELLAPGPATAAAGEPAPALTDTVLTRRETEVLDLVAKGGQNKVIAHRLGLSEHTVKLHIHRIITKVGVRNRTAAARWYLSRVAEQGR</sequence>
<proteinExistence type="predicted"/>
<organism evidence="3 4">
    <name type="scientific">Cereibacter azotoformans</name>
    <dbReference type="NCBI Taxonomy" id="43057"/>
    <lineage>
        <taxon>Bacteria</taxon>
        <taxon>Pseudomonadati</taxon>
        <taxon>Pseudomonadota</taxon>
        <taxon>Alphaproteobacteria</taxon>
        <taxon>Rhodobacterales</taxon>
        <taxon>Paracoccaceae</taxon>
        <taxon>Cereibacter</taxon>
    </lineage>
</organism>
<dbReference type="PANTHER" id="PTHR43214">
    <property type="entry name" value="TWO-COMPONENT RESPONSE REGULATOR"/>
    <property type="match status" value="1"/>
</dbReference>
<dbReference type="InterPro" id="IPR039420">
    <property type="entry name" value="WalR-like"/>
</dbReference>
<feature type="domain" description="HTH luxR-type" evidence="2">
    <location>
        <begin position="170"/>
        <end position="235"/>
    </location>
</feature>
<dbReference type="InterPro" id="IPR016032">
    <property type="entry name" value="Sig_transdc_resp-reg_C-effctor"/>
</dbReference>
<dbReference type="InterPro" id="IPR036388">
    <property type="entry name" value="WH-like_DNA-bd_sf"/>
</dbReference>
<dbReference type="RefSeq" id="WP_244908375.1">
    <property type="nucleotide sequence ID" value="NZ_QAOT01000026.1"/>
</dbReference>
<dbReference type="SUPFAM" id="SSF46894">
    <property type="entry name" value="C-terminal effector domain of the bipartite response regulators"/>
    <property type="match status" value="1"/>
</dbReference>
<accession>A0A2T5JSU0</accession>
<dbReference type="InterPro" id="IPR000792">
    <property type="entry name" value="Tscrpt_reg_LuxR_C"/>
</dbReference>
<dbReference type="PRINTS" id="PR00038">
    <property type="entry name" value="HTHLUXR"/>
</dbReference>
<keyword evidence="1" id="KW-0238">DNA-binding</keyword>
<dbReference type="EMBL" id="QAOT01000026">
    <property type="protein sequence ID" value="PTR11643.1"/>
    <property type="molecule type" value="Genomic_DNA"/>
</dbReference>
<evidence type="ECO:0000313" key="4">
    <source>
        <dbReference type="Proteomes" id="UP000244060"/>
    </source>
</evidence>
<dbReference type="AlphaFoldDB" id="A0A2T5JSU0"/>
<dbReference type="PROSITE" id="PS00622">
    <property type="entry name" value="HTH_LUXR_1"/>
    <property type="match status" value="1"/>
</dbReference>
<dbReference type="GO" id="GO:0003677">
    <property type="term" value="F:DNA binding"/>
    <property type="evidence" value="ECO:0007669"/>
    <property type="project" value="UniProtKB-KW"/>
</dbReference>
<evidence type="ECO:0000256" key="1">
    <source>
        <dbReference type="ARBA" id="ARBA00023125"/>
    </source>
</evidence>
<dbReference type="GO" id="GO:0006355">
    <property type="term" value="P:regulation of DNA-templated transcription"/>
    <property type="evidence" value="ECO:0007669"/>
    <property type="project" value="InterPro"/>
</dbReference>
<dbReference type="SMART" id="SM00421">
    <property type="entry name" value="HTH_LUXR"/>
    <property type="match status" value="1"/>
</dbReference>
<protein>
    <submittedName>
        <fullName evidence="3">Regulatory LuxR family protein</fullName>
    </submittedName>
</protein>
<evidence type="ECO:0000313" key="3">
    <source>
        <dbReference type="EMBL" id="PTR11643.1"/>
    </source>
</evidence>
<dbReference type="Proteomes" id="UP000244060">
    <property type="component" value="Unassembled WGS sequence"/>
</dbReference>
<name>A0A2T5JSU0_9RHOB</name>
<reference evidence="3 4" key="1">
    <citation type="submission" date="2018-04" db="EMBL/GenBank/DDBJ databases">
        <title>Genomic Encyclopedia of Type Strains, Phase III (KMG-III): the genomes of soil and plant-associated and newly described type strains.</title>
        <authorList>
            <person name="Whitman W."/>
        </authorList>
    </citation>
    <scope>NUCLEOTIDE SEQUENCE [LARGE SCALE GENOMIC DNA]</scope>
    <source>
        <strain evidence="3 4">KA25</strain>
    </source>
</reference>
<dbReference type="PROSITE" id="PS50043">
    <property type="entry name" value="HTH_LUXR_2"/>
    <property type="match status" value="1"/>
</dbReference>
<gene>
    <name evidence="3" type="ORF">C8J28_12635</name>
</gene>
<dbReference type="Pfam" id="PF00196">
    <property type="entry name" value="GerE"/>
    <property type="match status" value="1"/>
</dbReference>
<dbReference type="Gene3D" id="1.10.10.10">
    <property type="entry name" value="Winged helix-like DNA-binding domain superfamily/Winged helix DNA-binding domain"/>
    <property type="match status" value="1"/>
</dbReference>
<keyword evidence="4" id="KW-1185">Reference proteome</keyword>
<comment type="caution">
    <text evidence="3">The sequence shown here is derived from an EMBL/GenBank/DDBJ whole genome shotgun (WGS) entry which is preliminary data.</text>
</comment>